<protein>
    <submittedName>
        <fullName evidence="2">Uncharacterized protein</fullName>
    </submittedName>
</protein>
<evidence type="ECO:0000313" key="3">
    <source>
        <dbReference type="Proteomes" id="UP000559256"/>
    </source>
</evidence>
<dbReference type="EMBL" id="JAACJM010000025">
    <property type="protein sequence ID" value="KAF5365959.1"/>
    <property type="molecule type" value="Genomic_DNA"/>
</dbReference>
<dbReference type="Proteomes" id="UP000559256">
    <property type="component" value="Unassembled WGS sequence"/>
</dbReference>
<proteinExistence type="predicted"/>
<gene>
    <name evidence="2" type="ORF">D9758_006650</name>
</gene>
<comment type="caution">
    <text evidence="2">The sequence shown here is derived from an EMBL/GenBank/DDBJ whole genome shotgun (WGS) entry which is preliminary data.</text>
</comment>
<feature type="transmembrane region" description="Helical" evidence="1">
    <location>
        <begin position="203"/>
        <end position="229"/>
    </location>
</feature>
<name>A0A8H5GIX1_9AGAR</name>
<keyword evidence="3" id="KW-1185">Reference proteome</keyword>
<keyword evidence="1" id="KW-1133">Transmembrane helix</keyword>
<sequence>MASPAVQCPSLTLEQASQFIELLFSVPLAIFSILCFTYGPGFYTLLFIASLYVLNLNNHIGSRQKIFHITSSIILFILVSAVVACRVSSEGIALFNLWKLVLVPALAADPPVDVANGLMLSTKLQSAGQWLFTFTNTAAEINLIHRTFVVWGSDIKVIVVPVILMLGNLGTGIASRFIADADVSQSVGADSGSGGNLQDKRSIVFSGVFMGVNAFTNLVLTGMIAGRIWYISRQSAKYSSASSGGYSRIYHSIIAIVFESGLLYPTFIILYIILAFGNFPMKDRLNISHASAILLDLLALVAAIAPTLIIVRAGLCITIENTTSQLQGSSGNKPSGPMFSSNAALSTFRAGSRYGDHTTFSDNGSHERQIGLGSLGYGTSEPHIFDSEKGIGPKTPGTAESWGDTGVGDVHPYYGQTSARLRNQTNDYGESAEDRLKYHCRKSSELLQYGDV</sequence>
<feature type="transmembrane region" description="Helical" evidence="1">
    <location>
        <begin position="158"/>
        <end position="179"/>
    </location>
</feature>
<keyword evidence="1" id="KW-0812">Transmembrane</keyword>
<dbReference type="OrthoDB" id="3265563at2759"/>
<keyword evidence="1" id="KW-0472">Membrane</keyword>
<feature type="transmembrane region" description="Helical" evidence="1">
    <location>
        <begin position="66"/>
        <end position="89"/>
    </location>
</feature>
<dbReference type="AlphaFoldDB" id="A0A8H5GIX1"/>
<feature type="transmembrane region" description="Helical" evidence="1">
    <location>
        <begin position="28"/>
        <end position="54"/>
    </location>
</feature>
<evidence type="ECO:0000256" key="1">
    <source>
        <dbReference type="SAM" id="Phobius"/>
    </source>
</evidence>
<organism evidence="2 3">
    <name type="scientific">Tetrapyrgos nigripes</name>
    <dbReference type="NCBI Taxonomy" id="182062"/>
    <lineage>
        <taxon>Eukaryota</taxon>
        <taxon>Fungi</taxon>
        <taxon>Dikarya</taxon>
        <taxon>Basidiomycota</taxon>
        <taxon>Agaricomycotina</taxon>
        <taxon>Agaricomycetes</taxon>
        <taxon>Agaricomycetidae</taxon>
        <taxon>Agaricales</taxon>
        <taxon>Marasmiineae</taxon>
        <taxon>Marasmiaceae</taxon>
        <taxon>Tetrapyrgos</taxon>
    </lineage>
</organism>
<feature type="transmembrane region" description="Helical" evidence="1">
    <location>
        <begin position="293"/>
        <end position="315"/>
    </location>
</feature>
<accession>A0A8H5GIX1</accession>
<reference evidence="2 3" key="1">
    <citation type="journal article" date="2020" name="ISME J.">
        <title>Uncovering the hidden diversity of litter-decomposition mechanisms in mushroom-forming fungi.</title>
        <authorList>
            <person name="Floudas D."/>
            <person name="Bentzer J."/>
            <person name="Ahren D."/>
            <person name="Johansson T."/>
            <person name="Persson P."/>
            <person name="Tunlid A."/>
        </authorList>
    </citation>
    <scope>NUCLEOTIDE SEQUENCE [LARGE SCALE GENOMIC DNA]</scope>
    <source>
        <strain evidence="2 3">CBS 291.85</strain>
    </source>
</reference>
<evidence type="ECO:0000313" key="2">
    <source>
        <dbReference type="EMBL" id="KAF5365959.1"/>
    </source>
</evidence>
<feature type="transmembrane region" description="Helical" evidence="1">
    <location>
        <begin position="249"/>
        <end position="273"/>
    </location>
</feature>